<dbReference type="Proteomes" id="UP000078340">
    <property type="component" value="Unassembled WGS sequence"/>
</dbReference>
<name>A0A179HXB3_PURLI</name>
<comment type="caution">
    <text evidence="2">The sequence shown here is derived from an EMBL/GenBank/DDBJ whole genome shotgun (WGS) entry which is preliminary data.</text>
</comment>
<dbReference type="AlphaFoldDB" id="A0A179HXB3"/>
<protein>
    <submittedName>
        <fullName evidence="2">Uncharacterized protein</fullName>
    </submittedName>
</protein>
<reference evidence="2 3" key="1">
    <citation type="submission" date="2016-02" db="EMBL/GenBank/DDBJ databases">
        <title>Biosynthesis of antibiotic leucinostatins and their inhibition on Phytophthora in bio-control Purpureocillium lilacinum.</title>
        <authorList>
            <person name="Wang G."/>
            <person name="Liu Z."/>
            <person name="Lin R."/>
            <person name="Li E."/>
            <person name="Mao Z."/>
            <person name="Ling J."/>
            <person name="Yin W."/>
            <person name="Xie B."/>
        </authorList>
    </citation>
    <scope>NUCLEOTIDE SEQUENCE [LARGE SCALE GENOMIC DNA]</scope>
    <source>
        <strain evidence="1">PLBJ-1</strain>
        <strain evidence="2">PLFJ-1</strain>
    </source>
</reference>
<gene>
    <name evidence="1" type="ORF">VFPBJ_00269</name>
    <name evidence="2" type="ORF">VFPFJ_00300</name>
</gene>
<accession>A0A179HXB3</accession>
<dbReference type="EMBL" id="LSBH01000001">
    <property type="protein sequence ID" value="OAQ86229.1"/>
    <property type="molecule type" value="Genomic_DNA"/>
</dbReference>
<evidence type="ECO:0000313" key="2">
    <source>
        <dbReference type="EMBL" id="OAQ94191.1"/>
    </source>
</evidence>
<evidence type="ECO:0000313" key="3">
    <source>
        <dbReference type="Proteomes" id="UP000078340"/>
    </source>
</evidence>
<dbReference type="EMBL" id="LSBI01000001">
    <property type="protein sequence ID" value="OAQ94191.1"/>
    <property type="molecule type" value="Genomic_DNA"/>
</dbReference>
<dbReference type="Proteomes" id="UP000078240">
    <property type="component" value="Unassembled WGS sequence"/>
</dbReference>
<evidence type="ECO:0000313" key="1">
    <source>
        <dbReference type="EMBL" id="OAQ86229.1"/>
    </source>
</evidence>
<organism evidence="2 3">
    <name type="scientific">Purpureocillium lilacinum</name>
    <name type="common">Paecilomyces lilacinus</name>
    <dbReference type="NCBI Taxonomy" id="33203"/>
    <lineage>
        <taxon>Eukaryota</taxon>
        <taxon>Fungi</taxon>
        <taxon>Dikarya</taxon>
        <taxon>Ascomycota</taxon>
        <taxon>Pezizomycotina</taxon>
        <taxon>Sordariomycetes</taxon>
        <taxon>Hypocreomycetidae</taxon>
        <taxon>Hypocreales</taxon>
        <taxon>Ophiocordycipitaceae</taxon>
        <taxon>Purpureocillium</taxon>
    </lineage>
</organism>
<sequence length="204" mass="22485">MVCRLDGPEPSKSFWYPIPMVDTLGFSNADPGNPHGQFSSKIVNGPFHYLFGTVSISRGHFYVHGADWATGTGDVFVNIVTQEGRSHTGTHVLRNEAGRVAGVLEMYDVDQGSGDNATSQSRVPLDLIAISRGVTRQTNQGYPECAARQKLSNFQDDSWYEFYNVVWVVWSQGGANVALRRGLGRIPVKVWDKSSTELEDVVFG</sequence>
<dbReference type="STRING" id="33203.A0A179HXB3"/>
<proteinExistence type="predicted"/>